<protein>
    <submittedName>
        <fullName evidence="5">N-acetylneuraminate lyase</fullName>
    </submittedName>
</protein>
<dbReference type="PIRSF" id="PIRSF001365">
    <property type="entry name" value="DHDPS"/>
    <property type="match status" value="1"/>
</dbReference>
<name>A0A1I0DCP2_9FIRM</name>
<dbReference type="InterPro" id="IPR002220">
    <property type="entry name" value="DapA-like"/>
</dbReference>
<evidence type="ECO:0000256" key="1">
    <source>
        <dbReference type="ARBA" id="ARBA00023239"/>
    </source>
</evidence>
<dbReference type="GO" id="GO:0019262">
    <property type="term" value="P:N-acetylneuraminate catabolic process"/>
    <property type="evidence" value="ECO:0007669"/>
    <property type="project" value="TreeGrafter"/>
</dbReference>
<evidence type="ECO:0000256" key="2">
    <source>
        <dbReference type="PIRNR" id="PIRNR001365"/>
    </source>
</evidence>
<dbReference type="PRINTS" id="PR00146">
    <property type="entry name" value="DHPICSNTHASE"/>
</dbReference>
<dbReference type="Gene3D" id="3.20.20.70">
    <property type="entry name" value="Aldolase class I"/>
    <property type="match status" value="1"/>
</dbReference>
<evidence type="ECO:0000313" key="6">
    <source>
        <dbReference type="Proteomes" id="UP000198508"/>
    </source>
</evidence>
<dbReference type="SMART" id="SM01130">
    <property type="entry name" value="DHDPS"/>
    <property type="match status" value="1"/>
</dbReference>
<dbReference type="PANTHER" id="PTHR42849:SF1">
    <property type="entry name" value="N-ACETYLNEURAMINATE LYASE"/>
    <property type="match status" value="1"/>
</dbReference>
<dbReference type="GeneID" id="93276273"/>
<feature type="active site" description="Proton donor/acceptor" evidence="3">
    <location>
        <position position="131"/>
    </location>
</feature>
<dbReference type="AlphaFoldDB" id="A0A1I0DCP2"/>
<dbReference type="Proteomes" id="UP000198508">
    <property type="component" value="Unassembled WGS sequence"/>
</dbReference>
<dbReference type="SUPFAM" id="SSF51569">
    <property type="entry name" value="Aldolase"/>
    <property type="match status" value="1"/>
</dbReference>
<feature type="binding site" evidence="4">
    <location>
        <position position="202"/>
    </location>
    <ligand>
        <name>pyruvate</name>
        <dbReference type="ChEBI" id="CHEBI:15361"/>
    </ligand>
</feature>
<dbReference type="RefSeq" id="WP_092361349.1">
    <property type="nucleotide sequence ID" value="NZ_CABJCG010000026.1"/>
</dbReference>
<evidence type="ECO:0000256" key="3">
    <source>
        <dbReference type="PIRSR" id="PIRSR001365-1"/>
    </source>
</evidence>
<dbReference type="GO" id="GO:0008747">
    <property type="term" value="F:N-acetylneuraminate lyase activity"/>
    <property type="evidence" value="ECO:0007669"/>
    <property type="project" value="TreeGrafter"/>
</dbReference>
<dbReference type="EMBL" id="FOIM01000004">
    <property type="protein sequence ID" value="SET30100.1"/>
    <property type="molecule type" value="Genomic_DNA"/>
</dbReference>
<dbReference type="STRING" id="460384.SAMN05216313_104120"/>
<organism evidence="5 6">
    <name type="scientific">Enterocloster lavalensis</name>
    <dbReference type="NCBI Taxonomy" id="460384"/>
    <lineage>
        <taxon>Bacteria</taxon>
        <taxon>Bacillati</taxon>
        <taxon>Bacillota</taxon>
        <taxon>Clostridia</taxon>
        <taxon>Lachnospirales</taxon>
        <taxon>Lachnospiraceae</taxon>
        <taxon>Enterocloster</taxon>
    </lineage>
</organism>
<proteinExistence type="inferred from homology"/>
<reference evidence="6" key="1">
    <citation type="submission" date="2016-10" db="EMBL/GenBank/DDBJ databases">
        <authorList>
            <person name="Varghese N."/>
            <person name="Submissions S."/>
        </authorList>
    </citation>
    <scope>NUCLEOTIDE SEQUENCE [LARGE SCALE GENOMIC DNA]</scope>
    <source>
        <strain evidence="6">NLAE-zl-G277</strain>
    </source>
</reference>
<dbReference type="Pfam" id="PF00701">
    <property type="entry name" value="DHDPS"/>
    <property type="match status" value="1"/>
</dbReference>
<accession>A0A1I0DCP2</accession>
<comment type="similarity">
    <text evidence="2">Belongs to the DapA family.</text>
</comment>
<gene>
    <name evidence="5" type="ORF">SAMN05216313_104120</name>
</gene>
<keyword evidence="1 2" id="KW-0456">Lyase</keyword>
<dbReference type="PANTHER" id="PTHR42849">
    <property type="entry name" value="N-ACETYLNEURAMINATE LYASE"/>
    <property type="match status" value="1"/>
</dbReference>
<dbReference type="GO" id="GO:0005829">
    <property type="term" value="C:cytosol"/>
    <property type="evidence" value="ECO:0007669"/>
    <property type="project" value="TreeGrafter"/>
</dbReference>
<sequence length="291" mass="32383">MKKLIVASITPFDGQDQINEQAIKRLWDRNLAEGADGFFIGGSSGECFLLSERERIHTYELGAQYLDRAEIFAHVGAIRTAEAVTYAKEARALGIQNIAATPPFYFGFSAKEVAHYYYDIASAAGAPVLYYNIPSSTHRDLDPANPEIRELLKSGAIGAVKHTNLNLYQMERIRNVNPQIKCYGGFENCMVAFLAFGCDGFIGSNFNFMLPQYRKVMELYLNRQDDEARRLQAECNSILDVVLKNGLCASLKYIAGKQGIDAGNVRRPMLPLNEAQKAEIDAALDAHLEIQ</sequence>
<evidence type="ECO:0000313" key="5">
    <source>
        <dbReference type="EMBL" id="SET30100.1"/>
    </source>
</evidence>
<dbReference type="InterPro" id="IPR013785">
    <property type="entry name" value="Aldolase_TIM"/>
</dbReference>
<keyword evidence="6" id="KW-1185">Reference proteome</keyword>
<feature type="active site" description="Schiff-base intermediate with substrate" evidence="3">
    <location>
        <position position="161"/>
    </location>
</feature>
<evidence type="ECO:0000256" key="4">
    <source>
        <dbReference type="PIRSR" id="PIRSR001365-2"/>
    </source>
</evidence>